<protein>
    <submittedName>
        <fullName evidence="2">Uncharacterized protein</fullName>
    </submittedName>
</protein>
<name>A0A9D4MFR2_DREPO</name>
<evidence type="ECO:0000313" key="3">
    <source>
        <dbReference type="Proteomes" id="UP000828390"/>
    </source>
</evidence>
<feature type="region of interest" description="Disordered" evidence="1">
    <location>
        <begin position="84"/>
        <end position="112"/>
    </location>
</feature>
<proteinExistence type="predicted"/>
<keyword evidence="3" id="KW-1185">Reference proteome</keyword>
<comment type="caution">
    <text evidence="2">The sequence shown here is derived from an EMBL/GenBank/DDBJ whole genome shotgun (WGS) entry which is preliminary data.</text>
</comment>
<organism evidence="2 3">
    <name type="scientific">Dreissena polymorpha</name>
    <name type="common">Zebra mussel</name>
    <name type="synonym">Mytilus polymorpha</name>
    <dbReference type="NCBI Taxonomy" id="45954"/>
    <lineage>
        <taxon>Eukaryota</taxon>
        <taxon>Metazoa</taxon>
        <taxon>Spiralia</taxon>
        <taxon>Lophotrochozoa</taxon>
        <taxon>Mollusca</taxon>
        <taxon>Bivalvia</taxon>
        <taxon>Autobranchia</taxon>
        <taxon>Heteroconchia</taxon>
        <taxon>Euheterodonta</taxon>
        <taxon>Imparidentia</taxon>
        <taxon>Neoheterodontei</taxon>
        <taxon>Myida</taxon>
        <taxon>Dreissenoidea</taxon>
        <taxon>Dreissenidae</taxon>
        <taxon>Dreissena</taxon>
    </lineage>
</organism>
<evidence type="ECO:0000256" key="1">
    <source>
        <dbReference type="SAM" id="MobiDB-lite"/>
    </source>
</evidence>
<dbReference type="Proteomes" id="UP000828390">
    <property type="component" value="Unassembled WGS sequence"/>
</dbReference>
<evidence type="ECO:0000313" key="2">
    <source>
        <dbReference type="EMBL" id="KAH3876545.1"/>
    </source>
</evidence>
<accession>A0A9D4MFR2</accession>
<dbReference type="AlphaFoldDB" id="A0A9D4MFR2"/>
<reference evidence="2" key="2">
    <citation type="submission" date="2020-11" db="EMBL/GenBank/DDBJ databases">
        <authorList>
            <person name="McCartney M.A."/>
            <person name="Auch B."/>
            <person name="Kono T."/>
            <person name="Mallez S."/>
            <person name="Becker A."/>
            <person name="Gohl D.M."/>
            <person name="Silverstein K.A.T."/>
            <person name="Koren S."/>
            <person name="Bechman K.B."/>
            <person name="Herman A."/>
            <person name="Abrahante J.E."/>
            <person name="Garbe J."/>
        </authorList>
    </citation>
    <scope>NUCLEOTIDE SEQUENCE</scope>
    <source>
        <strain evidence="2">Duluth1</strain>
        <tissue evidence="2">Whole animal</tissue>
    </source>
</reference>
<reference evidence="2" key="1">
    <citation type="journal article" date="2019" name="bioRxiv">
        <title>The Genome of the Zebra Mussel, Dreissena polymorpha: A Resource for Invasive Species Research.</title>
        <authorList>
            <person name="McCartney M.A."/>
            <person name="Auch B."/>
            <person name="Kono T."/>
            <person name="Mallez S."/>
            <person name="Zhang Y."/>
            <person name="Obille A."/>
            <person name="Becker A."/>
            <person name="Abrahante J.E."/>
            <person name="Garbe J."/>
            <person name="Badalamenti J.P."/>
            <person name="Herman A."/>
            <person name="Mangelson H."/>
            <person name="Liachko I."/>
            <person name="Sullivan S."/>
            <person name="Sone E.D."/>
            <person name="Koren S."/>
            <person name="Silverstein K.A.T."/>
            <person name="Beckman K.B."/>
            <person name="Gohl D.M."/>
        </authorList>
    </citation>
    <scope>NUCLEOTIDE SEQUENCE</scope>
    <source>
        <strain evidence="2">Duluth1</strain>
        <tissue evidence="2">Whole animal</tissue>
    </source>
</reference>
<dbReference type="EMBL" id="JAIWYP010000001">
    <property type="protein sequence ID" value="KAH3876545.1"/>
    <property type="molecule type" value="Genomic_DNA"/>
</dbReference>
<gene>
    <name evidence="2" type="ORF">DPMN_000390</name>
</gene>
<sequence length="112" mass="13025">MKEEFRESTFSAQEEVKLFKKEKDVAWHFKCNRVQLEFNEDTADSIQQIDWSIEHGKPDYCLELVADALTKIKKRNELIRISDTSKGGWDTSKLYDSSPGKRQRGRGKDEPG</sequence>